<proteinExistence type="predicted"/>
<keyword evidence="2" id="KW-1185">Reference proteome</keyword>
<dbReference type="STRING" id="156980.SAMN04489745_2327"/>
<reference evidence="1 2" key="1">
    <citation type="submission" date="2016-10" db="EMBL/GenBank/DDBJ databases">
        <authorList>
            <person name="de Groot N.N."/>
        </authorList>
    </citation>
    <scope>NUCLEOTIDE SEQUENCE [LARGE SCALE GENOMIC DNA]</scope>
    <source>
        <strain evidence="1 2">DSM 10495</strain>
    </source>
</reference>
<evidence type="ECO:0000313" key="1">
    <source>
        <dbReference type="EMBL" id="SEC20668.1"/>
    </source>
</evidence>
<dbReference type="Proteomes" id="UP000182652">
    <property type="component" value="Unassembled WGS sequence"/>
</dbReference>
<name>A0A1H4QM94_9MICC</name>
<organism evidence="1 2">
    <name type="scientific">Arthrobacter woluwensis</name>
    <dbReference type="NCBI Taxonomy" id="156980"/>
    <lineage>
        <taxon>Bacteria</taxon>
        <taxon>Bacillati</taxon>
        <taxon>Actinomycetota</taxon>
        <taxon>Actinomycetes</taxon>
        <taxon>Micrococcales</taxon>
        <taxon>Micrococcaceae</taxon>
        <taxon>Arthrobacter</taxon>
    </lineage>
</organism>
<protein>
    <submittedName>
        <fullName evidence="1">Uncharacterized protein</fullName>
    </submittedName>
</protein>
<evidence type="ECO:0000313" key="2">
    <source>
        <dbReference type="Proteomes" id="UP000182652"/>
    </source>
</evidence>
<gene>
    <name evidence="1" type="ORF">SAMN04489745_2327</name>
</gene>
<sequence length="309" mass="32522">MSRNRKKPRQDKKQAAALKQSEALYKNADRAVDTQALAFVRWYEGTDGNTGAEALQVLQSVKQFLWLYGASGAPVSATAFDADVFLQAMAQLQAMSEAGESRVFQVMTDDLQVYLGFLDATGSWTGTAEDLEVLLENFVLTQDEEAATEEAPAETVADAEAGSADASASADASVSTVRHAVALLDWLGDGKELTATGSLRLADIAGAAAAVGVHAVGSQKRLSEDEVAALADPDGRLPQVVRSMAELEHLNTLWLSLRELGYLEVTGKKATVSDAGRALQNGGAAEREALLRELAAGAELADAELPAAG</sequence>
<dbReference type="AlphaFoldDB" id="A0A1H4QM94"/>
<accession>A0A1H4QM94</accession>
<dbReference type="EMBL" id="FNSN01000003">
    <property type="protein sequence ID" value="SEC20668.1"/>
    <property type="molecule type" value="Genomic_DNA"/>
</dbReference>
<dbReference type="RefSeq" id="WP_066212903.1">
    <property type="nucleotide sequence ID" value="NZ_FNSN01000003.1"/>
</dbReference>